<sequence length="1418" mass="152516">MSGTTKERELSLLIFREASPEVTCVRYISAWSASQESQDLVAWANGSEVHLHAHSISPADAGLSWHVFNATSMLLTDTVEIDMCGFDADLTIVDIDAYQAQDPTQVVQAVVQFKVVVQSGPPPSPPPRPPPSLPPSPSPPPLPPSPPPAPPHQPRNLLCHHLRALLRPCPSATPYPLPPPPPPAPPPTDPVPSWLLVKVAVGVYAVGAAAVAGLAAHRYIRRRRVLSFIFDQHFGSRSCATRLYQVHEYRLYKWSLHADVGLPAKPPLPGDPVHWGVHRTGPLSIRKAPSRGPRKAMLQIPEEPLDAPPGEASSPPTAKPPTAHISQRRIPPIRGQPRARLSPAATASSPGPGNHVPGPQQPRAPAGGPVTEGFLYGADMEELMEQANSRWKNKPLWALDRLETPEKEKIMDKLETPEKEKVIEVEGCSVSLRPPALRPRAPVQTMDPNAVPDNPPSGVLDTPPPPRRRRGLGGGKAAKRSSQEICGSPVPPPPTAVDQRPLMGHHVLAASAGPTSAASAQPLPATVGPMAASAEPTSASAEPMPASAGGDLSGAAQDGAPTLPDGTVPCSGRMGERLQALLNMDGPVQPPWWAAKMWEGAVGLSPACADKADAVQRGTSEQAGRRHAARLASRLGVDARSAVVAKAHALGATWCDGELGASQLDFEELELAWYAEVLYRDKRRPPAGLVCRRLAIRLRAFARVVCVWRRLQEGRRGEALQALLRLPFEHGPLQACLPFLRLDDGKVQMRQGLLAPGADQWPGSGVAPDNTNHKGSEDASRTLGTAMVLALLMHHELTTPQFLTNQAAAARACPGWGGAAEGGVLWYVGVLARMLGWPGGWCPPNGSSAVSTSLWNLRYLQAQNGGHPPGHALALVVYGGLAAGREYFSALAGGHAGNQGMWAQLLPSLSVACNTPRGIRRFGGYAGVEGERRLWAALCTLEACRERVPCGCHLAVPAAERRAFQHQRNALVGGLGRHVDITPRYSRAGGPRGGPAGGRGSRRRGAAEPRHSLSSERAKQLKTLRSAAADTVEAARRKQEAHCRRASGLEADSSSPGSTSWLARWARGRVARSPAAWAQRVVQEHPWFGILASAGWEVRVYPPHQRMLALFCSWNAMLAGAAVAYYERGARICAEYKDFLGCRSEDVDHGPPFQACAGASSCAVLFSGHLCDTHSTCPDGLVTSMFSGQNWSTAASTACALTCLALLVRDGPTLVTPATPPQWCQQLCQRLEVLVDAVGEASFRVLGTLELAAEVAQEWARGGWTRAQFWWQTERCRRCAWATFQELEAAEMLRDLRCPARPTVGRELHGGRHVARCAEKPKLGDICFYMWMLSQTALSFWLLVYYGTWIQYLSGHPGEIWVILASVLAIVFDGVLTPAMLFVLCYARHFLGYEGGMGAETATERRTVVMGLPEFVVI</sequence>
<feature type="region of interest" description="Disordered" evidence="1">
    <location>
        <begin position="434"/>
        <end position="500"/>
    </location>
</feature>
<organism evidence="3 4">
    <name type="scientific">Cymbomonas tetramitiformis</name>
    <dbReference type="NCBI Taxonomy" id="36881"/>
    <lineage>
        <taxon>Eukaryota</taxon>
        <taxon>Viridiplantae</taxon>
        <taxon>Chlorophyta</taxon>
        <taxon>Pyramimonadophyceae</taxon>
        <taxon>Pyramimonadales</taxon>
        <taxon>Pyramimonadaceae</taxon>
        <taxon>Cymbomonas</taxon>
    </lineage>
</organism>
<feature type="region of interest" description="Disordered" evidence="1">
    <location>
        <begin position="982"/>
        <end position="1017"/>
    </location>
</feature>
<feature type="compositionally biased region" description="Gly residues" evidence="1">
    <location>
        <begin position="990"/>
        <end position="999"/>
    </location>
</feature>
<dbReference type="Proteomes" id="UP001190700">
    <property type="component" value="Unassembled WGS sequence"/>
</dbReference>
<evidence type="ECO:0000256" key="1">
    <source>
        <dbReference type="SAM" id="MobiDB-lite"/>
    </source>
</evidence>
<comment type="caution">
    <text evidence="3">The sequence shown here is derived from an EMBL/GenBank/DDBJ whole genome shotgun (WGS) entry which is preliminary data.</text>
</comment>
<dbReference type="EMBL" id="LGRX02005183">
    <property type="protein sequence ID" value="KAK3279000.1"/>
    <property type="molecule type" value="Genomic_DNA"/>
</dbReference>
<evidence type="ECO:0000313" key="4">
    <source>
        <dbReference type="Proteomes" id="UP001190700"/>
    </source>
</evidence>
<feature type="compositionally biased region" description="Pro residues" evidence="1">
    <location>
        <begin position="120"/>
        <end position="153"/>
    </location>
</feature>
<feature type="region of interest" description="Disordered" evidence="1">
    <location>
        <begin position="273"/>
        <end position="373"/>
    </location>
</feature>
<keyword evidence="4" id="KW-1185">Reference proteome</keyword>
<keyword evidence="2" id="KW-0472">Membrane</keyword>
<feature type="region of interest" description="Disordered" evidence="1">
    <location>
        <begin position="1039"/>
        <end position="1058"/>
    </location>
</feature>
<evidence type="ECO:0000313" key="3">
    <source>
        <dbReference type="EMBL" id="KAK3279000.1"/>
    </source>
</evidence>
<feature type="compositionally biased region" description="Basic and acidic residues" evidence="1">
    <location>
        <begin position="1005"/>
        <end position="1017"/>
    </location>
</feature>
<keyword evidence="2" id="KW-0812">Transmembrane</keyword>
<feature type="region of interest" description="Disordered" evidence="1">
    <location>
        <begin position="119"/>
        <end position="154"/>
    </location>
</feature>
<name>A0AAE0GJ77_9CHLO</name>
<keyword evidence="2" id="KW-1133">Transmembrane helix</keyword>
<accession>A0AAE0GJ77</accession>
<evidence type="ECO:0000256" key="2">
    <source>
        <dbReference type="SAM" id="Phobius"/>
    </source>
</evidence>
<feature type="region of interest" description="Disordered" evidence="1">
    <location>
        <begin position="513"/>
        <end position="567"/>
    </location>
</feature>
<protein>
    <submittedName>
        <fullName evidence="3">Uncharacterized protein</fullName>
    </submittedName>
</protein>
<feature type="transmembrane region" description="Helical" evidence="2">
    <location>
        <begin position="1326"/>
        <end position="1348"/>
    </location>
</feature>
<gene>
    <name evidence="3" type="ORF">CYMTET_13094</name>
</gene>
<proteinExistence type="predicted"/>
<feature type="compositionally biased region" description="Low complexity" evidence="1">
    <location>
        <begin position="529"/>
        <end position="548"/>
    </location>
</feature>
<feature type="compositionally biased region" description="Low complexity" evidence="1">
    <location>
        <begin position="357"/>
        <end position="369"/>
    </location>
</feature>
<feature type="transmembrane region" description="Helical" evidence="2">
    <location>
        <begin position="1360"/>
        <end position="1387"/>
    </location>
</feature>
<reference evidence="3 4" key="1">
    <citation type="journal article" date="2015" name="Genome Biol. Evol.">
        <title>Comparative Genomics of a Bacterivorous Green Alga Reveals Evolutionary Causalities and Consequences of Phago-Mixotrophic Mode of Nutrition.</title>
        <authorList>
            <person name="Burns J.A."/>
            <person name="Paasch A."/>
            <person name="Narechania A."/>
            <person name="Kim E."/>
        </authorList>
    </citation>
    <scope>NUCLEOTIDE SEQUENCE [LARGE SCALE GENOMIC DNA]</scope>
    <source>
        <strain evidence="3 4">PLY_AMNH</strain>
    </source>
</reference>
<feature type="compositionally biased region" description="Low complexity" evidence="1">
    <location>
        <begin position="312"/>
        <end position="340"/>
    </location>
</feature>